<dbReference type="EMBL" id="CDGJ01000078">
    <property type="protein sequence ID" value="CEJ08159.1"/>
    <property type="molecule type" value="Genomic_DNA"/>
</dbReference>
<evidence type="ECO:0000313" key="2">
    <source>
        <dbReference type="EMBL" id="CEJ08159.1"/>
    </source>
</evidence>
<dbReference type="KEGG" id="aacx:DEACI_2669"/>
<dbReference type="Proteomes" id="UP001071230">
    <property type="component" value="Unassembled WGS sequence"/>
</dbReference>
<protein>
    <submittedName>
        <fullName evidence="2">Uroporphyrinogen decarboxylase (URO-D)</fullName>
    </submittedName>
</protein>
<dbReference type="InterPro" id="IPR038071">
    <property type="entry name" value="UROD/MetE-like_sf"/>
</dbReference>
<dbReference type="AlphaFoldDB" id="A0A8S0W3T8"/>
<dbReference type="SUPFAM" id="SSF51726">
    <property type="entry name" value="UROD/MetE-like"/>
    <property type="match status" value="1"/>
</dbReference>
<gene>
    <name evidence="2" type="ORF">DEACI_2634</name>
    <name evidence="1" type="ORF">DEACI_2669</name>
</gene>
<keyword evidence="3" id="KW-1185">Reference proteome</keyword>
<accession>A0A8S0W3T8</accession>
<organism evidence="1">
    <name type="scientific">Acididesulfobacillus acetoxydans</name>
    <dbReference type="NCBI Taxonomy" id="1561005"/>
    <lineage>
        <taxon>Bacteria</taxon>
        <taxon>Bacillati</taxon>
        <taxon>Bacillota</taxon>
        <taxon>Clostridia</taxon>
        <taxon>Eubacteriales</taxon>
        <taxon>Peptococcaceae</taxon>
        <taxon>Acididesulfobacillus</taxon>
    </lineage>
</organism>
<reference evidence="2" key="1">
    <citation type="submission" date="2014-11" db="EMBL/GenBank/DDBJ databases">
        <authorList>
            <person name="Hornung B.V."/>
        </authorList>
    </citation>
    <scope>NUCLEOTIDE SEQUENCE</scope>
    <source>
        <strain evidence="2">INE</strain>
    </source>
</reference>
<name>A0A8S0W3T8_9FIRM</name>
<dbReference type="RefSeq" id="WP_240985443.1">
    <property type="nucleotide sequence ID" value="NZ_CDGJ01000078.1"/>
</dbReference>
<dbReference type="Proteomes" id="UP000836597">
    <property type="component" value="Chromosome"/>
</dbReference>
<proteinExistence type="predicted"/>
<evidence type="ECO:0000313" key="1">
    <source>
        <dbReference type="EMBL" id="CAA7601998.1"/>
    </source>
</evidence>
<sequence length="124" mass="14375">MTGDKDLRIPVPLLWERLWVQSLSSDYLYKERLKRRLAGEPVDRAPNCNLIMAFAPLYIGKTQSQFYLDYKVLLESNLRVAKDFDLDILGAISDSFMAGWEIPHSTPHENLKAIAEALRDYPRY</sequence>
<reference evidence="1" key="2">
    <citation type="submission" date="2020-01" db="EMBL/GenBank/DDBJ databases">
        <authorList>
            <person name="Hornung B."/>
        </authorList>
    </citation>
    <scope>NUCLEOTIDE SEQUENCE</scope>
    <source>
        <strain evidence="1">PacBioINE</strain>
    </source>
</reference>
<evidence type="ECO:0000313" key="3">
    <source>
        <dbReference type="Proteomes" id="UP001071230"/>
    </source>
</evidence>
<dbReference type="EMBL" id="LR746496">
    <property type="protein sequence ID" value="CAA7601998.1"/>
    <property type="molecule type" value="Genomic_DNA"/>
</dbReference>